<dbReference type="FunFam" id="1.10.287.70:FF:000002">
    <property type="entry name" value="Potassium voltage-gated channel subfamily a member"/>
    <property type="match status" value="1"/>
</dbReference>
<keyword evidence="7" id="KW-0630">Potassium</keyword>
<keyword evidence="11" id="KW-0407">Ion channel</keyword>
<dbReference type="Gene3D" id="1.20.120.350">
    <property type="entry name" value="Voltage-gated potassium channels. Chain C"/>
    <property type="match status" value="1"/>
</dbReference>
<dbReference type="GO" id="GO:0008076">
    <property type="term" value="C:voltage-gated potassium channel complex"/>
    <property type="evidence" value="ECO:0007669"/>
    <property type="project" value="InterPro"/>
</dbReference>
<dbReference type="GO" id="GO:0001508">
    <property type="term" value="P:action potential"/>
    <property type="evidence" value="ECO:0007669"/>
    <property type="project" value="TreeGrafter"/>
</dbReference>
<dbReference type="FunCoup" id="E4XCE4">
    <property type="interactions" value="10"/>
</dbReference>
<dbReference type="SUPFAM" id="SSF81324">
    <property type="entry name" value="Voltage-gated potassium channels"/>
    <property type="match status" value="1"/>
</dbReference>
<feature type="transmembrane region" description="Helical" evidence="13">
    <location>
        <begin position="260"/>
        <end position="282"/>
    </location>
</feature>
<feature type="transmembrane region" description="Helical" evidence="13">
    <location>
        <begin position="226"/>
        <end position="248"/>
    </location>
</feature>
<keyword evidence="6" id="KW-0851">Voltage-gated channel</keyword>
<dbReference type="EMBL" id="FN653035">
    <property type="protein sequence ID" value="CBY09269.1"/>
    <property type="molecule type" value="Genomic_DNA"/>
</dbReference>
<evidence type="ECO:0000313" key="17">
    <source>
        <dbReference type="Proteomes" id="UP000001307"/>
    </source>
</evidence>
<keyword evidence="10 13" id="KW-0472">Membrane</keyword>
<gene>
    <name evidence="16" type="ORF">GSOID_T00007805001</name>
</gene>
<dbReference type="Proteomes" id="UP000001307">
    <property type="component" value="Unassembled WGS sequence"/>
</dbReference>
<protein>
    <recommendedName>
        <fullName evidence="18">BTB domain-containing protein</fullName>
    </recommendedName>
</protein>
<dbReference type="InterPro" id="IPR027359">
    <property type="entry name" value="Volt_channel_dom_sf"/>
</dbReference>
<evidence type="ECO:0000256" key="1">
    <source>
        <dbReference type="ARBA" id="ARBA00004141"/>
    </source>
</evidence>
<dbReference type="Gene3D" id="3.30.710.10">
    <property type="entry name" value="Potassium Channel Kv1.1, Chain A"/>
    <property type="match status" value="1"/>
</dbReference>
<evidence type="ECO:0000256" key="10">
    <source>
        <dbReference type="ARBA" id="ARBA00023136"/>
    </source>
</evidence>
<evidence type="ECO:0000259" key="15">
    <source>
        <dbReference type="Pfam" id="PF02214"/>
    </source>
</evidence>
<feature type="domain" description="Ion transport" evidence="14">
    <location>
        <begin position="174"/>
        <end position="418"/>
    </location>
</feature>
<evidence type="ECO:0000313" key="16">
    <source>
        <dbReference type="EMBL" id="CBY09269.1"/>
    </source>
</evidence>
<keyword evidence="8 13" id="KW-1133">Transmembrane helix</keyword>
<dbReference type="Pfam" id="PF02214">
    <property type="entry name" value="BTB_2"/>
    <property type="match status" value="1"/>
</dbReference>
<accession>E4XCE4</accession>
<dbReference type="InterPro" id="IPR003131">
    <property type="entry name" value="T1-type_BTB"/>
</dbReference>
<name>E4XCE4_OIKDI</name>
<evidence type="ECO:0000256" key="4">
    <source>
        <dbReference type="ARBA" id="ARBA00022692"/>
    </source>
</evidence>
<sequence length="448" mass="52770">MTNSLTTKHEIETLERKRNDSETNRDERALKIIDLQQADIRVKINVSGSYYETRRRTLEQWPKTRLCKMLFDHSLADGVEVDEFGVETFYFDRHAPSFPALLYFYQKKEMVLYRPLDVPMEVFVEEVIFFELAQHVLEDDYEDAVEIEYRTSCIKSRNLIWAIFEKPETSKLAKIVTFVSIFFILISTISFCLETLPSFEPDCLLAENTNETHFRLPDWSPKSKGFFFWLIETTCIGFFTIEYVLRFYAAPRRWLFENDFMNIIDLVAILPYYVVMILNIISSQNTGGLLKFLRVVRLARIVRIAKLSRHSRNLNTLIKTFRQSLRELSFLMLFFIVSMVLFATFVYFCEEGENDFNSIPHSFWWAIVTMTTVGYGDMYPRTFAGKIVGFLCAICGVLCIALPVPSIVSNFHRLYQEDQIMNPHGDYTYRNKDEEIRCKLRKKFLNEV</sequence>
<evidence type="ECO:0000256" key="7">
    <source>
        <dbReference type="ARBA" id="ARBA00022958"/>
    </source>
</evidence>
<dbReference type="FunFam" id="1.20.120.350:FF:000074">
    <property type="entry name" value="SHaW family of potassium channels"/>
    <property type="match status" value="1"/>
</dbReference>
<dbReference type="AlphaFoldDB" id="E4XCE4"/>
<feature type="transmembrane region" description="Helical" evidence="13">
    <location>
        <begin position="328"/>
        <end position="348"/>
    </location>
</feature>
<evidence type="ECO:0000256" key="12">
    <source>
        <dbReference type="SAM" id="MobiDB-lite"/>
    </source>
</evidence>
<dbReference type="GO" id="GO:0005249">
    <property type="term" value="F:voltage-gated potassium channel activity"/>
    <property type="evidence" value="ECO:0007669"/>
    <property type="project" value="InterPro"/>
</dbReference>
<comment type="subcellular location">
    <subcellularLocation>
        <location evidence="1">Membrane</location>
        <topology evidence="1">Multi-pass membrane protein</topology>
    </subcellularLocation>
</comment>
<feature type="transmembrane region" description="Helical" evidence="13">
    <location>
        <begin position="172"/>
        <end position="191"/>
    </location>
</feature>
<dbReference type="SUPFAM" id="SSF54695">
    <property type="entry name" value="POZ domain"/>
    <property type="match status" value="1"/>
</dbReference>
<dbReference type="PRINTS" id="PR01496">
    <property type="entry name" value="SHAKERCHANEL"/>
</dbReference>
<evidence type="ECO:0000256" key="9">
    <source>
        <dbReference type="ARBA" id="ARBA00023065"/>
    </source>
</evidence>
<evidence type="ECO:0000256" key="11">
    <source>
        <dbReference type="ARBA" id="ARBA00023303"/>
    </source>
</evidence>
<evidence type="ECO:0000256" key="13">
    <source>
        <dbReference type="SAM" id="Phobius"/>
    </source>
</evidence>
<dbReference type="PANTHER" id="PTHR11537:SF254">
    <property type="entry name" value="POTASSIUM VOLTAGE-GATED CHANNEL PROTEIN SHAB"/>
    <property type="match status" value="1"/>
</dbReference>
<evidence type="ECO:0000256" key="3">
    <source>
        <dbReference type="ARBA" id="ARBA00022538"/>
    </source>
</evidence>
<keyword evidence="4 13" id="KW-0812">Transmembrane</keyword>
<keyword evidence="5" id="KW-0631">Potassium channel</keyword>
<reference evidence="16" key="1">
    <citation type="journal article" date="2010" name="Science">
        <title>Plasticity of animal genome architecture unmasked by rapid evolution of a pelagic tunicate.</title>
        <authorList>
            <person name="Denoeud F."/>
            <person name="Henriet S."/>
            <person name="Mungpakdee S."/>
            <person name="Aury J.M."/>
            <person name="Da Silva C."/>
            <person name="Brinkmann H."/>
            <person name="Mikhaleva J."/>
            <person name="Olsen L.C."/>
            <person name="Jubin C."/>
            <person name="Canestro C."/>
            <person name="Bouquet J.M."/>
            <person name="Danks G."/>
            <person name="Poulain J."/>
            <person name="Campsteijn C."/>
            <person name="Adamski M."/>
            <person name="Cross I."/>
            <person name="Yadetie F."/>
            <person name="Muffato M."/>
            <person name="Louis A."/>
            <person name="Butcher S."/>
            <person name="Tsagkogeorga G."/>
            <person name="Konrad A."/>
            <person name="Singh S."/>
            <person name="Jensen M.F."/>
            <person name="Cong E.H."/>
            <person name="Eikeseth-Otteraa H."/>
            <person name="Noel B."/>
            <person name="Anthouard V."/>
            <person name="Porcel B.M."/>
            <person name="Kachouri-Lafond R."/>
            <person name="Nishino A."/>
            <person name="Ugolini M."/>
            <person name="Chourrout P."/>
            <person name="Nishida H."/>
            <person name="Aasland R."/>
            <person name="Huzurbazar S."/>
            <person name="Westhof E."/>
            <person name="Delsuc F."/>
            <person name="Lehrach H."/>
            <person name="Reinhardt R."/>
            <person name="Weissenbach J."/>
            <person name="Roy S.W."/>
            <person name="Artiguenave F."/>
            <person name="Postlethwait J.H."/>
            <person name="Manak J.R."/>
            <person name="Thompson E.M."/>
            <person name="Jaillon O."/>
            <person name="Du Pasquier L."/>
            <person name="Boudinot P."/>
            <person name="Liberles D.A."/>
            <person name="Volff J.N."/>
            <person name="Philippe H."/>
            <person name="Lenhard B."/>
            <person name="Roest Crollius H."/>
            <person name="Wincker P."/>
            <person name="Chourrout D."/>
        </authorList>
    </citation>
    <scope>NUCLEOTIDE SEQUENCE [LARGE SCALE GENOMIC DNA]</scope>
</reference>
<evidence type="ECO:0000256" key="2">
    <source>
        <dbReference type="ARBA" id="ARBA00022448"/>
    </source>
</evidence>
<evidence type="ECO:0008006" key="18">
    <source>
        <dbReference type="Google" id="ProtNLM"/>
    </source>
</evidence>
<feature type="transmembrane region" description="Helical" evidence="13">
    <location>
        <begin position="363"/>
        <end position="380"/>
    </location>
</feature>
<keyword evidence="2" id="KW-0813">Transport</keyword>
<dbReference type="OrthoDB" id="415460at2759"/>
<keyword evidence="17" id="KW-1185">Reference proteome</keyword>
<dbReference type="InParanoid" id="E4XCE4"/>
<dbReference type="PRINTS" id="PR00169">
    <property type="entry name" value="KCHANNEL"/>
</dbReference>
<dbReference type="InterPro" id="IPR005821">
    <property type="entry name" value="Ion_trans_dom"/>
</dbReference>
<organism evidence="16">
    <name type="scientific">Oikopleura dioica</name>
    <name type="common">Tunicate</name>
    <dbReference type="NCBI Taxonomy" id="34765"/>
    <lineage>
        <taxon>Eukaryota</taxon>
        <taxon>Metazoa</taxon>
        <taxon>Chordata</taxon>
        <taxon>Tunicata</taxon>
        <taxon>Appendicularia</taxon>
        <taxon>Copelata</taxon>
        <taxon>Oikopleuridae</taxon>
        <taxon>Oikopleura</taxon>
    </lineage>
</organism>
<dbReference type="PRINTS" id="PR01491">
    <property type="entry name" value="KVCHANNEL"/>
</dbReference>
<evidence type="ECO:0000256" key="8">
    <source>
        <dbReference type="ARBA" id="ARBA00022989"/>
    </source>
</evidence>
<evidence type="ECO:0000256" key="6">
    <source>
        <dbReference type="ARBA" id="ARBA00022882"/>
    </source>
</evidence>
<keyword evidence="3" id="KW-0633">Potassium transport</keyword>
<dbReference type="InterPro" id="IPR003968">
    <property type="entry name" value="K_chnl_volt-dep_Kv"/>
</dbReference>
<feature type="domain" description="Potassium channel tetramerisation-type BTB" evidence="15">
    <location>
        <begin position="42"/>
        <end position="138"/>
    </location>
</feature>
<dbReference type="GO" id="GO:0051260">
    <property type="term" value="P:protein homooligomerization"/>
    <property type="evidence" value="ECO:0007669"/>
    <property type="project" value="InterPro"/>
</dbReference>
<evidence type="ECO:0000256" key="5">
    <source>
        <dbReference type="ARBA" id="ARBA00022826"/>
    </source>
</evidence>
<dbReference type="InterPro" id="IPR011333">
    <property type="entry name" value="SKP1/BTB/POZ_sf"/>
</dbReference>
<feature type="region of interest" description="Disordered" evidence="12">
    <location>
        <begin position="1"/>
        <end position="22"/>
    </location>
</feature>
<keyword evidence="9" id="KW-0406">Ion transport</keyword>
<feature type="transmembrane region" description="Helical" evidence="13">
    <location>
        <begin position="387"/>
        <end position="408"/>
    </location>
</feature>
<proteinExistence type="predicted"/>
<dbReference type="Pfam" id="PF00520">
    <property type="entry name" value="Ion_trans"/>
    <property type="match status" value="1"/>
</dbReference>
<dbReference type="PANTHER" id="PTHR11537">
    <property type="entry name" value="VOLTAGE-GATED POTASSIUM CHANNEL"/>
    <property type="match status" value="1"/>
</dbReference>
<feature type="compositionally biased region" description="Basic and acidic residues" evidence="12">
    <location>
        <begin position="7"/>
        <end position="22"/>
    </location>
</feature>
<dbReference type="InterPro" id="IPR028325">
    <property type="entry name" value="VG_K_chnl"/>
</dbReference>
<dbReference type="Gene3D" id="1.10.287.70">
    <property type="match status" value="1"/>
</dbReference>
<dbReference type="InterPro" id="IPR003972">
    <property type="entry name" value="K_chnl_volt-dep_Kv1"/>
</dbReference>
<evidence type="ECO:0000259" key="14">
    <source>
        <dbReference type="Pfam" id="PF00520"/>
    </source>
</evidence>